<dbReference type="InterPro" id="IPR001670">
    <property type="entry name" value="ADH_Fe/GldA"/>
</dbReference>
<evidence type="ECO:0000256" key="2">
    <source>
        <dbReference type="ARBA" id="ARBA00007358"/>
    </source>
</evidence>
<protein>
    <submittedName>
        <fullName evidence="7">Uncharacterized protein</fullName>
    </submittedName>
</protein>
<evidence type="ECO:0000256" key="1">
    <source>
        <dbReference type="ARBA" id="ARBA00001962"/>
    </source>
</evidence>
<name>A0A1I3F6E3_9RHOB</name>
<accession>A0A1I3F6E3</accession>
<dbReference type="OrthoDB" id="9815791at2"/>
<dbReference type="Pfam" id="PF00465">
    <property type="entry name" value="Fe-ADH"/>
    <property type="match status" value="1"/>
</dbReference>
<sequence>MTRIAPFAFALPGRTVFGRGEAQKAPAAIRAFGGRGVLVHGADPARAAWLVEALRAEGAEVLTVACGTEPTLPMLQETLARAKRFGADWVAALGGGAALDLGKALAGLIPAPGGVMDHLEVVGRGLPLVAAPLPYVALPTTAGTGAEATRNAVIGLPDHGRKVSIRDERMLPRLAIVDPALTDGCPRGVTLASGLDALAQVIEPYVSAKATPFTDALVRPVIGPGLRALQRLMQAEDADARDTMAWVSLCGGMALANGGLGAVHGLAGVIGGMTPAAHGAICGALLGPVLQLNRDHAPDPARVRAVCDQIAAVLGGTPDEAPQALAGWARDAGLPGLRAQGLDPGRHPAVAEASLASSSMKGNPFPPTVAQLCAVLDQAG</sequence>
<dbReference type="PROSITE" id="PS00913">
    <property type="entry name" value="ADH_IRON_1"/>
    <property type="match status" value="1"/>
</dbReference>
<proteinExistence type="inferred from homology"/>
<dbReference type="Gene3D" id="1.20.1090.10">
    <property type="entry name" value="Dehydroquinate synthase-like - alpha domain"/>
    <property type="match status" value="1"/>
</dbReference>
<evidence type="ECO:0000313" key="8">
    <source>
        <dbReference type="Proteomes" id="UP000183635"/>
    </source>
</evidence>
<dbReference type="InterPro" id="IPR039697">
    <property type="entry name" value="Alcohol_dehydrogenase_Fe"/>
</dbReference>
<keyword evidence="8" id="KW-1185">Reference proteome</keyword>
<feature type="domain" description="Alcohol dehydrogenase iron-type/glycerol dehydrogenase GldA" evidence="5">
    <location>
        <begin position="12"/>
        <end position="179"/>
    </location>
</feature>
<reference evidence="7 8" key="1">
    <citation type="submission" date="2016-10" db="EMBL/GenBank/DDBJ databases">
        <authorList>
            <person name="de Groot N.N."/>
        </authorList>
    </citation>
    <scope>NUCLEOTIDE SEQUENCE [LARGE SCALE GENOMIC DNA]</scope>
    <source>
        <strain evidence="7 8">DSM 8537</strain>
    </source>
</reference>
<evidence type="ECO:0000313" key="7">
    <source>
        <dbReference type="EMBL" id="SFI06371.1"/>
    </source>
</evidence>
<dbReference type="EMBL" id="FOPU01000062">
    <property type="protein sequence ID" value="SFI06371.1"/>
    <property type="molecule type" value="Genomic_DNA"/>
</dbReference>
<dbReference type="AlphaFoldDB" id="A0A1I3F6E3"/>
<evidence type="ECO:0000259" key="6">
    <source>
        <dbReference type="Pfam" id="PF25137"/>
    </source>
</evidence>
<evidence type="ECO:0000256" key="4">
    <source>
        <dbReference type="ARBA" id="ARBA00023027"/>
    </source>
</evidence>
<dbReference type="CDD" id="cd08183">
    <property type="entry name" value="Fe-ADH-like"/>
    <property type="match status" value="1"/>
</dbReference>
<evidence type="ECO:0000256" key="3">
    <source>
        <dbReference type="ARBA" id="ARBA00023002"/>
    </source>
</evidence>
<comment type="similarity">
    <text evidence="2">Belongs to the iron-containing alcohol dehydrogenase family.</text>
</comment>
<dbReference type="STRING" id="34004.SAMN04488021_1624"/>
<dbReference type="PANTHER" id="PTHR11496:SF102">
    <property type="entry name" value="ALCOHOL DEHYDROGENASE 4"/>
    <property type="match status" value="1"/>
</dbReference>
<dbReference type="InterPro" id="IPR018211">
    <property type="entry name" value="ADH_Fe_CS"/>
</dbReference>
<gene>
    <name evidence="7" type="ORF">SAMN04488021_1624</name>
</gene>
<evidence type="ECO:0000259" key="5">
    <source>
        <dbReference type="Pfam" id="PF00465"/>
    </source>
</evidence>
<dbReference type="Proteomes" id="UP000183635">
    <property type="component" value="Unassembled WGS sequence"/>
</dbReference>
<dbReference type="PANTHER" id="PTHR11496">
    <property type="entry name" value="ALCOHOL DEHYDROGENASE"/>
    <property type="match status" value="1"/>
</dbReference>
<comment type="cofactor">
    <cofactor evidence="1">
        <name>Fe cation</name>
        <dbReference type="ChEBI" id="CHEBI:24875"/>
    </cofactor>
</comment>
<dbReference type="SUPFAM" id="SSF56796">
    <property type="entry name" value="Dehydroquinate synthase-like"/>
    <property type="match status" value="1"/>
</dbReference>
<dbReference type="Gene3D" id="3.40.50.1970">
    <property type="match status" value="1"/>
</dbReference>
<dbReference type="GO" id="GO:0046872">
    <property type="term" value="F:metal ion binding"/>
    <property type="evidence" value="ECO:0007669"/>
    <property type="project" value="InterPro"/>
</dbReference>
<dbReference type="InterPro" id="IPR056798">
    <property type="entry name" value="ADH_Fe_C"/>
</dbReference>
<keyword evidence="3" id="KW-0560">Oxidoreductase</keyword>
<keyword evidence="4" id="KW-0520">NAD</keyword>
<organism evidence="7 8">
    <name type="scientific">Paracoccus aminovorans</name>
    <dbReference type="NCBI Taxonomy" id="34004"/>
    <lineage>
        <taxon>Bacteria</taxon>
        <taxon>Pseudomonadati</taxon>
        <taxon>Pseudomonadota</taxon>
        <taxon>Alphaproteobacteria</taxon>
        <taxon>Rhodobacterales</taxon>
        <taxon>Paracoccaceae</taxon>
        <taxon>Paracoccus</taxon>
    </lineage>
</organism>
<dbReference type="GO" id="GO:0004022">
    <property type="term" value="F:alcohol dehydrogenase (NAD+) activity"/>
    <property type="evidence" value="ECO:0007669"/>
    <property type="project" value="TreeGrafter"/>
</dbReference>
<dbReference type="Pfam" id="PF25137">
    <property type="entry name" value="ADH_Fe_C"/>
    <property type="match status" value="1"/>
</dbReference>
<feature type="domain" description="Fe-containing alcohol dehydrogenase-like C-terminal" evidence="6">
    <location>
        <begin position="190"/>
        <end position="379"/>
    </location>
</feature>